<proteinExistence type="predicted"/>
<organism evidence="2 3">
    <name type="scientific">Streptomyces zhihengii</name>
    <dbReference type="NCBI Taxonomy" id="1818004"/>
    <lineage>
        <taxon>Bacteria</taxon>
        <taxon>Bacillati</taxon>
        <taxon>Actinomycetota</taxon>
        <taxon>Actinomycetes</taxon>
        <taxon>Kitasatosporales</taxon>
        <taxon>Streptomycetaceae</taxon>
        <taxon>Streptomyces</taxon>
    </lineage>
</organism>
<evidence type="ECO:0000256" key="1">
    <source>
        <dbReference type="SAM" id="Phobius"/>
    </source>
</evidence>
<sequence length="54" mass="5410">MPLIALLAEQYVQWRFGFAAGLGLALLAVGIKADNPTCTGVGGLLLVAPAVTAG</sequence>
<protein>
    <recommendedName>
        <fullName evidence="4">MFS transporter</fullName>
    </recommendedName>
</protein>
<dbReference type="RefSeq" id="WP_205374707.1">
    <property type="nucleotide sequence ID" value="NZ_JAFEJA010000001.1"/>
</dbReference>
<comment type="caution">
    <text evidence="2">The sequence shown here is derived from an EMBL/GenBank/DDBJ whole genome shotgun (WGS) entry which is preliminary data.</text>
</comment>
<dbReference type="Proteomes" id="UP000664109">
    <property type="component" value="Unassembled WGS sequence"/>
</dbReference>
<evidence type="ECO:0008006" key="4">
    <source>
        <dbReference type="Google" id="ProtNLM"/>
    </source>
</evidence>
<evidence type="ECO:0000313" key="2">
    <source>
        <dbReference type="EMBL" id="MBM9620759.1"/>
    </source>
</evidence>
<accession>A0ABS2UTW7</accession>
<feature type="transmembrane region" description="Helical" evidence="1">
    <location>
        <begin position="12"/>
        <end position="31"/>
    </location>
</feature>
<keyword evidence="3" id="KW-1185">Reference proteome</keyword>
<name>A0ABS2UTW7_9ACTN</name>
<dbReference type="EMBL" id="JAFEJA010000001">
    <property type="protein sequence ID" value="MBM9620759.1"/>
    <property type="molecule type" value="Genomic_DNA"/>
</dbReference>
<keyword evidence="1" id="KW-0812">Transmembrane</keyword>
<keyword evidence="1" id="KW-1133">Transmembrane helix</keyword>
<keyword evidence="1" id="KW-0472">Membrane</keyword>
<gene>
    <name evidence="2" type="ORF">JE024_18875</name>
</gene>
<evidence type="ECO:0000313" key="3">
    <source>
        <dbReference type="Proteomes" id="UP000664109"/>
    </source>
</evidence>
<reference evidence="2 3" key="1">
    <citation type="journal article" date="2016" name="Arch. Microbiol.">
        <title>Streptomyces zhihengii sp. nov., isolated from rhizospheric soil of Psammosilene tunicoides.</title>
        <authorList>
            <person name="Huang M.J."/>
            <person name="Fei J.J."/>
            <person name="Salam N."/>
            <person name="Kim C.J."/>
            <person name="Hozzein W.N."/>
            <person name="Xiao M."/>
            <person name="Huang H.Q."/>
            <person name="Li W.J."/>
        </authorList>
    </citation>
    <scope>NUCLEOTIDE SEQUENCE [LARGE SCALE GENOMIC DNA]</scope>
    <source>
        <strain evidence="2 3">YIM T102</strain>
    </source>
</reference>